<name>A0A383SA41_9ACTN</name>
<reference evidence="2" key="1">
    <citation type="submission" date="2018-08" db="EMBL/GenBank/DDBJ databases">
        <authorList>
            <person name="Hornung B."/>
        </authorList>
    </citation>
    <scope>NUCLEOTIDE SEQUENCE [LARGE SCALE GENOMIC DNA]</scope>
</reference>
<protein>
    <submittedName>
        <fullName evidence="1">Uncharacterized protein</fullName>
    </submittedName>
</protein>
<dbReference type="RefSeq" id="WP_119162892.1">
    <property type="nucleotide sequence ID" value="NZ_LR134442.1"/>
</dbReference>
<dbReference type="AlphaFoldDB" id="A0A383SA41"/>
<proteinExistence type="predicted"/>
<keyword evidence="2" id="KW-1185">Reference proteome</keyword>
<dbReference type="Proteomes" id="UP000263928">
    <property type="component" value="Unassembled WGS sequence"/>
</dbReference>
<evidence type="ECO:0000313" key="1">
    <source>
        <dbReference type="EMBL" id="SYZ34601.1"/>
    </source>
</evidence>
<gene>
    <name evidence="1" type="ORF">PROPAUS_2621</name>
</gene>
<evidence type="ECO:0000313" key="2">
    <source>
        <dbReference type="Proteomes" id="UP000263928"/>
    </source>
</evidence>
<dbReference type="EMBL" id="UNQJ01000032">
    <property type="protein sequence ID" value="SYZ34601.1"/>
    <property type="molecule type" value="Genomic_DNA"/>
</dbReference>
<accession>A0A383SA41</accession>
<organism evidence="1 2">
    <name type="scientific">Propionibacterium australiense</name>
    <dbReference type="NCBI Taxonomy" id="119981"/>
    <lineage>
        <taxon>Bacteria</taxon>
        <taxon>Bacillati</taxon>
        <taxon>Actinomycetota</taxon>
        <taxon>Actinomycetes</taxon>
        <taxon>Propionibacteriales</taxon>
        <taxon>Propionibacteriaceae</taxon>
        <taxon>Propionibacterium</taxon>
    </lineage>
</organism>
<sequence>MNSHETLNVGIDLLVKVRMGGGVDEDLLEMFLVNFPKAAGPWRNSGQIDIDASSILLAYWPSFVGALSIDPRHESGHEMIAFDSFFDAIAAGLTGSRISFKQLGSKVLAGSLWDESGLPHPPGDTTSTSVSKQMARILSTCSTAIRNAGPGARESIRLLRQQITGELAKAKLDGAIPVGLMCTLLVVYPTLAEANKTGAHDPGRGFALDIEQVQDCIEIALL</sequence>